<name>M3DII7_9ACTN</name>
<feature type="compositionally biased region" description="Basic and acidic residues" evidence="1">
    <location>
        <begin position="51"/>
        <end position="61"/>
    </location>
</feature>
<reference evidence="3" key="1">
    <citation type="journal article" date="2013" name="Genome Announc.">
        <title>Draft Genome Sequence of Streptomyces bottropensis ATCC 25435, a Bottromycin-Producing Actinomycete.</title>
        <authorList>
            <person name="Zhang H."/>
            <person name="Zhou W."/>
            <person name="Zhuang Y."/>
            <person name="Liang X."/>
            <person name="Liu T."/>
        </authorList>
    </citation>
    <scope>NUCLEOTIDE SEQUENCE [LARGE SCALE GENOMIC DNA]</scope>
    <source>
        <strain evidence="3">ATCC 25435</strain>
    </source>
</reference>
<evidence type="ECO:0000313" key="2">
    <source>
        <dbReference type="EMBL" id="EMF56607.1"/>
    </source>
</evidence>
<dbReference type="AlphaFoldDB" id="M3DII7"/>
<feature type="compositionally biased region" description="Basic and acidic residues" evidence="1">
    <location>
        <begin position="82"/>
        <end position="92"/>
    </location>
</feature>
<evidence type="ECO:0000313" key="3">
    <source>
        <dbReference type="Proteomes" id="UP000030760"/>
    </source>
</evidence>
<evidence type="ECO:0000256" key="1">
    <source>
        <dbReference type="SAM" id="MobiDB-lite"/>
    </source>
</evidence>
<protein>
    <submittedName>
        <fullName evidence="2">Uncharacterized protein</fullName>
    </submittedName>
</protein>
<accession>M3DII7</accession>
<feature type="region of interest" description="Disordered" evidence="1">
    <location>
        <begin position="1"/>
        <end position="37"/>
    </location>
</feature>
<feature type="region of interest" description="Disordered" evidence="1">
    <location>
        <begin position="51"/>
        <end position="92"/>
    </location>
</feature>
<dbReference type="EMBL" id="KB405061">
    <property type="protein sequence ID" value="EMF56607.1"/>
    <property type="molecule type" value="Genomic_DNA"/>
</dbReference>
<feature type="compositionally biased region" description="Basic and acidic residues" evidence="1">
    <location>
        <begin position="16"/>
        <end position="26"/>
    </location>
</feature>
<gene>
    <name evidence="2" type="ORF">SBD_1936</name>
</gene>
<organism evidence="2 3">
    <name type="scientific">Streptomyces bottropensis ATCC 25435</name>
    <dbReference type="NCBI Taxonomy" id="1054862"/>
    <lineage>
        <taxon>Bacteria</taxon>
        <taxon>Bacillati</taxon>
        <taxon>Actinomycetota</taxon>
        <taxon>Actinomycetes</taxon>
        <taxon>Kitasatosporales</taxon>
        <taxon>Streptomycetaceae</taxon>
        <taxon>Streptomyces</taxon>
    </lineage>
</organism>
<sequence length="92" mass="9799">MRWRPGHGVQQGGDDGDGRGRQEERFGVTPADPMSPCSVGIAGAAVVGTDGVREGVLRPSERPATARSRWRSLPLATAPRPGAERMRHGRDA</sequence>
<proteinExistence type="predicted"/>
<dbReference type="Proteomes" id="UP000030760">
    <property type="component" value="Unassembled WGS sequence"/>
</dbReference>